<evidence type="ECO:0000256" key="5">
    <source>
        <dbReference type="ARBA" id="ARBA00023004"/>
    </source>
</evidence>
<evidence type="ECO:0000256" key="1">
    <source>
        <dbReference type="ARBA" id="ARBA00005896"/>
    </source>
</evidence>
<keyword evidence="4" id="KW-0560">Oxidoreductase</keyword>
<dbReference type="Proteomes" id="UP000085678">
    <property type="component" value="Unplaced"/>
</dbReference>
<dbReference type="AlphaFoldDB" id="A0A1S3IFJ8"/>
<dbReference type="GeneID" id="106163877"/>
<evidence type="ECO:0000313" key="8">
    <source>
        <dbReference type="RefSeq" id="XP_013397040.1"/>
    </source>
</evidence>
<dbReference type="InParanoid" id="A0A1S3IFJ8"/>
<gene>
    <name evidence="8" type="primary">LOC106163877</name>
</gene>
<dbReference type="InterPro" id="IPR003819">
    <property type="entry name" value="TauD/TfdA-like"/>
</dbReference>
<keyword evidence="3" id="KW-0223">Dioxygenase</keyword>
<proteinExistence type="inferred from homology"/>
<dbReference type="InterPro" id="IPR042098">
    <property type="entry name" value="TauD-like_sf"/>
</dbReference>
<keyword evidence="7" id="KW-1185">Reference proteome</keyword>
<evidence type="ECO:0000256" key="3">
    <source>
        <dbReference type="ARBA" id="ARBA00022964"/>
    </source>
</evidence>
<evidence type="ECO:0000259" key="6">
    <source>
        <dbReference type="Pfam" id="PF02668"/>
    </source>
</evidence>
<dbReference type="PANTHER" id="PTHR43779">
    <property type="entry name" value="DIOXYGENASE RV0097-RELATED"/>
    <property type="match status" value="1"/>
</dbReference>
<evidence type="ECO:0000256" key="4">
    <source>
        <dbReference type="ARBA" id="ARBA00023002"/>
    </source>
</evidence>
<dbReference type="KEGG" id="lak:106163877"/>
<dbReference type="GO" id="GO:0051213">
    <property type="term" value="F:dioxygenase activity"/>
    <property type="evidence" value="ECO:0007669"/>
    <property type="project" value="UniProtKB-KW"/>
</dbReference>
<accession>A0A1S3IFJ8</accession>
<name>A0A1S3IFJ8_LINAN</name>
<evidence type="ECO:0000256" key="2">
    <source>
        <dbReference type="ARBA" id="ARBA00022723"/>
    </source>
</evidence>
<dbReference type="STRING" id="7574.A0A1S3IFJ8"/>
<comment type="similarity">
    <text evidence="1">Belongs to the TfdA dioxygenase family.</text>
</comment>
<organism evidence="7 8">
    <name type="scientific">Lingula anatina</name>
    <name type="common">Brachiopod</name>
    <name type="synonym">Lingula unguis</name>
    <dbReference type="NCBI Taxonomy" id="7574"/>
    <lineage>
        <taxon>Eukaryota</taxon>
        <taxon>Metazoa</taxon>
        <taxon>Spiralia</taxon>
        <taxon>Lophotrochozoa</taxon>
        <taxon>Brachiopoda</taxon>
        <taxon>Linguliformea</taxon>
        <taxon>Lingulata</taxon>
        <taxon>Lingulida</taxon>
        <taxon>Linguloidea</taxon>
        <taxon>Lingulidae</taxon>
        <taxon>Lingula</taxon>
    </lineage>
</organism>
<feature type="domain" description="TauD/TfdA-like" evidence="6">
    <location>
        <begin position="19"/>
        <end position="261"/>
    </location>
</feature>
<evidence type="ECO:0000313" key="7">
    <source>
        <dbReference type="Proteomes" id="UP000085678"/>
    </source>
</evidence>
<dbReference type="Pfam" id="PF02668">
    <property type="entry name" value="TauD"/>
    <property type="match status" value="1"/>
</dbReference>
<reference evidence="8" key="1">
    <citation type="submission" date="2025-08" db="UniProtKB">
        <authorList>
            <consortium name="RefSeq"/>
        </authorList>
    </citation>
    <scope>IDENTIFICATION</scope>
    <source>
        <tissue evidence="8">Gonads</tissue>
    </source>
</reference>
<dbReference type="RefSeq" id="XP_013397040.1">
    <property type="nucleotide sequence ID" value="XM_013541586.1"/>
</dbReference>
<dbReference type="SUPFAM" id="SSF51197">
    <property type="entry name" value="Clavaminate synthase-like"/>
    <property type="match status" value="1"/>
</dbReference>
<dbReference type="GO" id="GO:0046872">
    <property type="term" value="F:metal ion binding"/>
    <property type="evidence" value="ECO:0007669"/>
    <property type="project" value="UniProtKB-KW"/>
</dbReference>
<dbReference type="Gene3D" id="3.60.130.10">
    <property type="entry name" value="Clavaminate synthase-like"/>
    <property type="match status" value="1"/>
</dbReference>
<keyword evidence="5" id="KW-0408">Iron</keyword>
<dbReference type="OMA" id="VYSHKWE"/>
<keyword evidence="2" id="KW-0479">Metal-binding</keyword>
<dbReference type="OrthoDB" id="10257314at2759"/>
<dbReference type="InterPro" id="IPR051178">
    <property type="entry name" value="TfdA_dioxygenase"/>
</dbReference>
<sequence>MGADKSKYTVTPVGHIPYFVVEIRGINLNSKHISQETIDMTRILSHQNRILIFKDQGIVPAKVHIRVGEWFGPIQPAEMYSHPRAPHPQVLRLSNDPEEGCVNIGTRGWHIDGSYLMVPYHYSLYHMVALPTGGSSTLFYPLFELIKSLDSEQLSRWQRLWIVRYEDNKKRVHPVIYVHPVTGLETMCIHLGGMKCFVWDRGTPEERWTAKEETDEIVKEIQQAFDKNQSKLMYEHKWEPGDFIISDNLSVAHLAGQAARQSRKEVGLRILHRVSVAGTHRPQKEFRNYVNTYALASDREMQSQGFSFGPSLWRCCICRNNGSNSLSADRTYRN</sequence>
<protein>
    <submittedName>
        <fullName evidence="8">Uncharacterized protein LOC106163877</fullName>
    </submittedName>
</protein>
<dbReference type="PANTHER" id="PTHR43779:SF3">
    <property type="entry name" value="(3R)-3-[(CARBOXYMETHYL)AMINO]FATTY ACID OXYGENASE_DECARBOXYLASE"/>
    <property type="match status" value="1"/>
</dbReference>